<sequence length="166" mass="17990">MTLANAMLCTSSSGGKGTLSQYESINLKQKLQTQKLSFIGIVALLATAATSTPIEASVDNFGITDWRCVEKTGGDGHNRLKELHTEFNKLFGERRLKVASGQCYVAVCKGYSLALCNYADSTKREISGHRNVARNANPGTGKQCLIYPGNLDLMDELILIADIVDD</sequence>
<dbReference type="EMBL" id="PDND01000238">
    <property type="protein sequence ID" value="PGH29485.1"/>
    <property type="molecule type" value="Genomic_DNA"/>
</dbReference>
<accession>A0A2B7Z7C9</accession>
<gene>
    <name evidence="1" type="ORF">GX50_07776</name>
</gene>
<proteinExistence type="predicted"/>
<dbReference type="AlphaFoldDB" id="A0A2B7Z7C9"/>
<reference evidence="1 2" key="1">
    <citation type="submission" date="2017-10" db="EMBL/GenBank/DDBJ databases">
        <title>Comparative genomics in systemic dimorphic fungi from Ajellomycetaceae.</title>
        <authorList>
            <person name="Munoz J.F."/>
            <person name="Mcewen J.G."/>
            <person name="Clay O.K."/>
            <person name="Cuomo C.A."/>
        </authorList>
    </citation>
    <scope>NUCLEOTIDE SEQUENCE [LARGE SCALE GENOMIC DNA]</scope>
    <source>
        <strain evidence="1 2">UAMH4076</strain>
    </source>
</reference>
<protein>
    <submittedName>
        <fullName evidence="1">Uncharacterized protein</fullName>
    </submittedName>
</protein>
<dbReference type="Proteomes" id="UP000226031">
    <property type="component" value="Unassembled WGS sequence"/>
</dbReference>
<name>A0A2B7Z7C9_9EURO</name>
<organism evidence="1 2">
    <name type="scientific">[Emmonsia] crescens</name>
    <dbReference type="NCBI Taxonomy" id="73230"/>
    <lineage>
        <taxon>Eukaryota</taxon>
        <taxon>Fungi</taxon>
        <taxon>Dikarya</taxon>
        <taxon>Ascomycota</taxon>
        <taxon>Pezizomycotina</taxon>
        <taxon>Eurotiomycetes</taxon>
        <taxon>Eurotiomycetidae</taxon>
        <taxon>Onygenales</taxon>
        <taxon>Ajellomycetaceae</taxon>
        <taxon>Emergomyces</taxon>
    </lineage>
</organism>
<comment type="caution">
    <text evidence="1">The sequence shown here is derived from an EMBL/GenBank/DDBJ whole genome shotgun (WGS) entry which is preliminary data.</text>
</comment>
<keyword evidence="2" id="KW-1185">Reference proteome</keyword>
<dbReference type="VEuPathDB" id="FungiDB:EMCG_02657"/>
<evidence type="ECO:0000313" key="2">
    <source>
        <dbReference type="Proteomes" id="UP000226031"/>
    </source>
</evidence>
<evidence type="ECO:0000313" key="1">
    <source>
        <dbReference type="EMBL" id="PGH29485.1"/>
    </source>
</evidence>